<dbReference type="EMBL" id="QGKX02001347">
    <property type="protein sequence ID" value="KAF3526023.1"/>
    <property type="molecule type" value="Genomic_DNA"/>
</dbReference>
<dbReference type="Proteomes" id="UP000712600">
    <property type="component" value="Unassembled WGS sequence"/>
</dbReference>
<reference evidence="1" key="1">
    <citation type="submission" date="2019-12" db="EMBL/GenBank/DDBJ databases">
        <title>Genome sequencing and annotation of Brassica cretica.</title>
        <authorList>
            <person name="Studholme D.J."/>
            <person name="Sarris P."/>
        </authorList>
    </citation>
    <scope>NUCLEOTIDE SEQUENCE</scope>
    <source>
        <strain evidence="1">PFS-109/04</strain>
        <tissue evidence="1">Leaf</tissue>
    </source>
</reference>
<proteinExistence type="predicted"/>
<protein>
    <submittedName>
        <fullName evidence="1">Uncharacterized protein</fullName>
    </submittedName>
</protein>
<accession>A0A8S9PQD0</accession>
<organism evidence="1 2">
    <name type="scientific">Brassica cretica</name>
    <name type="common">Mustard</name>
    <dbReference type="NCBI Taxonomy" id="69181"/>
    <lineage>
        <taxon>Eukaryota</taxon>
        <taxon>Viridiplantae</taxon>
        <taxon>Streptophyta</taxon>
        <taxon>Embryophyta</taxon>
        <taxon>Tracheophyta</taxon>
        <taxon>Spermatophyta</taxon>
        <taxon>Magnoliopsida</taxon>
        <taxon>eudicotyledons</taxon>
        <taxon>Gunneridae</taxon>
        <taxon>Pentapetalae</taxon>
        <taxon>rosids</taxon>
        <taxon>malvids</taxon>
        <taxon>Brassicales</taxon>
        <taxon>Brassicaceae</taxon>
        <taxon>Brassiceae</taxon>
        <taxon>Brassica</taxon>
    </lineage>
</organism>
<name>A0A8S9PQD0_BRACR</name>
<dbReference type="AlphaFoldDB" id="A0A8S9PQD0"/>
<comment type="caution">
    <text evidence="1">The sequence shown here is derived from an EMBL/GenBank/DDBJ whole genome shotgun (WGS) entry which is preliminary data.</text>
</comment>
<evidence type="ECO:0000313" key="2">
    <source>
        <dbReference type="Proteomes" id="UP000712600"/>
    </source>
</evidence>
<gene>
    <name evidence="1" type="ORF">F2Q69_00047120</name>
</gene>
<evidence type="ECO:0000313" key="1">
    <source>
        <dbReference type="EMBL" id="KAF3526023.1"/>
    </source>
</evidence>
<sequence length="97" mass="11151">MMKGSRIGCHHDFRVLSISMAWLLAFKEMNHHSLIWPEIIDRVVKALEVRFRSGNANQDFPYMQHVYSSIHASSLNTELQPTPLMQLKEGSRATKSP</sequence>